<dbReference type="AlphaFoldDB" id="A0A1H7MEI3"/>
<evidence type="ECO:0008006" key="4">
    <source>
        <dbReference type="Google" id="ProtNLM"/>
    </source>
</evidence>
<protein>
    <recommendedName>
        <fullName evidence="4">Calcium-binding protein</fullName>
    </recommendedName>
</protein>
<dbReference type="STRING" id="235985.SAMN05414137_105311"/>
<dbReference type="eggNOG" id="ENOG502ZIP4">
    <property type="taxonomic scope" value="Bacteria"/>
</dbReference>
<accession>A0A1H7MEI3</accession>
<proteinExistence type="predicted"/>
<evidence type="ECO:0000313" key="3">
    <source>
        <dbReference type="Proteomes" id="UP000183015"/>
    </source>
</evidence>
<reference evidence="3" key="1">
    <citation type="submission" date="2016-10" db="EMBL/GenBank/DDBJ databases">
        <authorList>
            <person name="Varghese N."/>
        </authorList>
    </citation>
    <scope>NUCLEOTIDE SEQUENCE [LARGE SCALE GENOMIC DNA]</scope>
    <source>
        <strain evidence="3">DSM 45096 / BCRC 16803 / CGMCC 4.1857 / CIP 109030 / JCM 12277 / KCTC 19219 / NBRC 100920 / 33214</strain>
    </source>
</reference>
<feature type="chain" id="PRO_5010321975" description="Calcium-binding protein" evidence="1">
    <location>
        <begin position="28"/>
        <end position="258"/>
    </location>
</feature>
<sequence>MRIRIAAPAVVGALALAAVAAPGTAFAASSPVVKVSASAASFTIGLTNPYTFQVTVSASTLKGIKSIKAEPWTAAGNPAFHGPNAAAVAQESLDLKTLRRTATSLTVGYTEHDSSATNRPPNAIAGTWELAVLVTTKDGRTVFEPRAAHFTVKRADVLSAKPSAATVRKGAALTVKGQLNRADWNKGVWAGNGGQWVQVQFRKAGTSTWVTVAVAKTAANGSVSASVRDYASGSWRLAYNGNAVSSAAVSGAAGVTVK</sequence>
<keyword evidence="3" id="KW-1185">Reference proteome</keyword>
<dbReference type="RefSeq" id="WP_143094306.1">
    <property type="nucleotide sequence ID" value="NZ_BBPN01000042.1"/>
</dbReference>
<dbReference type="EMBL" id="FOAZ01000005">
    <property type="protein sequence ID" value="SEL09017.1"/>
    <property type="molecule type" value="Genomic_DNA"/>
</dbReference>
<organism evidence="2 3">
    <name type="scientific">Streptacidiphilus jiangxiensis</name>
    <dbReference type="NCBI Taxonomy" id="235985"/>
    <lineage>
        <taxon>Bacteria</taxon>
        <taxon>Bacillati</taxon>
        <taxon>Actinomycetota</taxon>
        <taxon>Actinomycetes</taxon>
        <taxon>Kitasatosporales</taxon>
        <taxon>Streptomycetaceae</taxon>
        <taxon>Streptacidiphilus</taxon>
    </lineage>
</organism>
<feature type="signal peptide" evidence="1">
    <location>
        <begin position="1"/>
        <end position="27"/>
    </location>
</feature>
<evidence type="ECO:0000256" key="1">
    <source>
        <dbReference type="SAM" id="SignalP"/>
    </source>
</evidence>
<keyword evidence="1" id="KW-0732">Signal</keyword>
<gene>
    <name evidence="2" type="ORF">SAMN05414137_105311</name>
</gene>
<dbReference type="OrthoDB" id="3296851at2"/>
<dbReference type="Proteomes" id="UP000183015">
    <property type="component" value="Unassembled WGS sequence"/>
</dbReference>
<evidence type="ECO:0000313" key="2">
    <source>
        <dbReference type="EMBL" id="SEL09017.1"/>
    </source>
</evidence>
<name>A0A1H7MEI3_STRJI</name>